<gene>
    <name evidence="2" type="primary">kfoC_2</name>
    <name evidence="2" type="ORF">ERS852471_02126</name>
</gene>
<dbReference type="CDD" id="cd00761">
    <property type="entry name" value="Glyco_tranf_GTA_type"/>
    <property type="match status" value="1"/>
</dbReference>
<name>A0A174HFV1_9CLOT</name>
<keyword evidence="2" id="KW-0808">Transferase</keyword>
<dbReference type="OrthoDB" id="9812302at2"/>
<reference evidence="2 3" key="1">
    <citation type="submission" date="2015-09" db="EMBL/GenBank/DDBJ databases">
        <authorList>
            <consortium name="Pathogen Informatics"/>
        </authorList>
    </citation>
    <scope>NUCLEOTIDE SEQUENCE [LARGE SCALE GENOMIC DNA]</scope>
    <source>
        <strain evidence="2 3">2789STDY5834856</strain>
    </source>
</reference>
<dbReference type="Proteomes" id="UP000095594">
    <property type="component" value="Unassembled WGS sequence"/>
</dbReference>
<dbReference type="PANTHER" id="PTHR43685:SF3">
    <property type="entry name" value="SLR2126 PROTEIN"/>
    <property type="match status" value="1"/>
</dbReference>
<dbReference type="EMBL" id="CYZX01000014">
    <property type="protein sequence ID" value="CUO72267.1"/>
    <property type="molecule type" value="Genomic_DNA"/>
</dbReference>
<dbReference type="Gene3D" id="3.90.550.10">
    <property type="entry name" value="Spore Coat Polysaccharide Biosynthesis Protein SpsA, Chain A"/>
    <property type="match status" value="1"/>
</dbReference>
<dbReference type="InterPro" id="IPR001173">
    <property type="entry name" value="Glyco_trans_2-like"/>
</dbReference>
<evidence type="ECO:0000313" key="3">
    <source>
        <dbReference type="Proteomes" id="UP000095594"/>
    </source>
</evidence>
<evidence type="ECO:0000313" key="2">
    <source>
        <dbReference type="EMBL" id="CUO72267.1"/>
    </source>
</evidence>
<dbReference type="SUPFAM" id="SSF53448">
    <property type="entry name" value="Nucleotide-diphospho-sugar transferases"/>
    <property type="match status" value="1"/>
</dbReference>
<dbReference type="InterPro" id="IPR029044">
    <property type="entry name" value="Nucleotide-diphossugar_trans"/>
</dbReference>
<dbReference type="RefSeq" id="WP_055266399.1">
    <property type="nucleotide sequence ID" value="NZ_CABIXQ010000014.1"/>
</dbReference>
<sequence>MRVSVIIPSYNSRERLYYNLITLNNQDCDYDTFEVVVVDNGSNDNTIEMLKEFESKYPLKFVRVKENKGIAHGRNEGVKRAEGDILIFHDSDMLAPIDFITRHLKHHEEGNIVVCGVPWKRINTFYYKELEKAGLNYKDDILPIYGMDIDDIKMDKQPLISSESIVDRSYLNYIYNLDTDFMKILKGILDRYGDNFRDYALPWRFFITNNVSVERSRVIQVGMFDESIVGYGYEDYDLGIRLYKSGSKFVFDKDILNVHQEHPSNIRISEAHDNVNYICSKYNNVYFLDVILVCVSYVTSIDGSTINELVIDINNMLPVTSFRRLLEIFLELIQTCRKRFFVEGVKDRYSIMPNIYINLEELIMELKYLRDKFGIKYFTEAMLALIRDIYRI</sequence>
<dbReference type="AlphaFoldDB" id="A0A174HFV1"/>
<dbReference type="GO" id="GO:0016740">
    <property type="term" value="F:transferase activity"/>
    <property type="evidence" value="ECO:0007669"/>
    <property type="project" value="UniProtKB-KW"/>
</dbReference>
<dbReference type="InterPro" id="IPR050834">
    <property type="entry name" value="Glycosyltransf_2"/>
</dbReference>
<feature type="domain" description="Glycosyltransferase 2-like" evidence="1">
    <location>
        <begin position="4"/>
        <end position="131"/>
    </location>
</feature>
<evidence type="ECO:0000259" key="1">
    <source>
        <dbReference type="Pfam" id="PF00535"/>
    </source>
</evidence>
<dbReference type="PANTHER" id="PTHR43685">
    <property type="entry name" value="GLYCOSYLTRANSFERASE"/>
    <property type="match status" value="1"/>
</dbReference>
<protein>
    <submittedName>
        <fullName evidence="2">Family 2 glycosyl transferase</fullName>
    </submittedName>
</protein>
<dbReference type="Pfam" id="PF00535">
    <property type="entry name" value="Glycos_transf_2"/>
    <property type="match status" value="1"/>
</dbReference>
<organism evidence="2 3">
    <name type="scientific">Clostridium disporicum</name>
    <dbReference type="NCBI Taxonomy" id="84024"/>
    <lineage>
        <taxon>Bacteria</taxon>
        <taxon>Bacillati</taxon>
        <taxon>Bacillota</taxon>
        <taxon>Clostridia</taxon>
        <taxon>Eubacteriales</taxon>
        <taxon>Clostridiaceae</taxon>
        <taxon>Clostridium</taxon>
    </lineage>
</organism>
<accession>A0A174HFV1</accession>
<proteinExistence type="predicted"/>